<reference evidence="1 2" key="1">
    <citation type="submission" date="2017-03" db="EMBL/GenBank/DDBJ databases">
        <title>Lifting the veil on microbial sulfur biogeochemistry in mining wastewaters.</title>
        <authorList>
            <person name="Kantor R.S."/>
            <person name="Colenbrander Nelson T."/>
            <person name="Marshall S."/>
            <person name="Bennett D."/>
            <person name="Apte S."/>
            <person name="Camacho D."/>
            <person name="Thomas B.C."/>
            <person name="Warren L.A."/>
            <person name="Banfield J.F."/>
        </authorList>
    </citation>
    <scope>NUCLEOTIDE SEQUENCE [LARGE SCALE GENOMIC DNA]</scope>
    <source>
        <strain evidence="1">32-68-21</strain>
    </source>
</reference>
<dbReference type="Gene3D" id="3.30.2000.30">
    <property type="match status" value="1"/>
</dbReference>
<dbReference type="AlphaFoldDB" id="A0A258HK77"/>
<proteinExistence type="predicted"/>
<name>A0A258HK77_9CAUL</name>
<dbReference type="EMBL" id="NCEQ01000006">
    <property type="protein sequence ID" value="OYX57390.1"/>
    <property type="molecule type" value="Genomic_DNA"/>
</dbReference>
<evidence type="ECO:0000313" key="1">
    <source>
        <dbReference type="EMBL" id="OYX57390.1"/>
    </source>
</evidence>
<protein>
    <recommendedName>
        <fullName evidence="3">DUF3168 domain-containing protein</fullName>
    </recommendedName>
</protein>
<evidence type="ECO:0008006" key="3">
    <source>
        <dbReference type="Google" id="ProtNLM"/>
    </source>
</evidence>
<dbReference type="Pfam" id="PF11367">
    <property type="entry name" value="Tail_completion_gp17"/>
    <property type="match status" value="1"/>
</dbReference>
<sequence length="138" mass="14863">MSDHENALQKALIAHLRADATLQALLGEPARVWDEAPRGGGYPHLLVGRSGSRPVEADGCGIEHQLSLRCASRFAGTEEAKAICAAVRAAVHEAALEADGVRAVSIRATYADVFRSSDHRRVWGVVRVRAITEDIRGE</sequence>
<organism evidence="1 2">
    <name type="scientific">Brevundimonas subvibrioides</name>
    <dbReference type="NCBI Taxonomy" id="74313"/>
    <lineage>
        <taxon>Bacteria</taxon>
        <taxon>Pseudomonadati</taxon>
        <taxon>Pseudomonadota</taxon>
        <taxon>Alphaproteobacteria</taxon>
        <taxon>Caulobacterales</taxon>
        <taxon>Caulobacteraceae</taxon>
        <taxon>Brevundimonas</taxon>
    </lineage>
</organism>
<dbReference type="Proteomes" id="UP000216147">
    <property type="component" value="Unassembled WGS sequence"/>
</dbReference>
<evidence type="ECO:0000313" key="2">
    <source>
        <dbReference type="Proteomes" id="UP000216147"/>
    </source>
</evidence>
<dbReference type="InterPro" id="IPR021508">
    <property type="entry name" value="Gp17-like"/>
</dbReference>
<dbReference type="InterPro" id="IPR053745">
    <property type="entry name" value="Viral_Tail_Comp_sf"/>
</dbReference>
<gene>
    <name evidence="1" type="ORF">B7Y86_06720</name>
</gene>
<comment type="caution">
    <text evidence="1">The sequence shown here is derived from an EMBL/GenBank/DDBJ whole genome shotgun (WGS) entry which is preliminary data.</text>
</comment>
<accession>A0A258HK77</accession>